<dbReference type="Pfam" id="PF01026">
    <property type="entry name" value="TatD_DNase"/>
    <property type="match status" value="1"/>
</dbReference>
<dbReference type="GO" id="GO:0016788">
    <property type="term" value="F:hydrolase activity, acting on ester bonds"/>
    <property type="evidence" value="ECO:0007669"/>
    <property type="project" value="InterPro"/>
</dbReference>
<evidence type="ECO:0000256" key="3">
    <source>
        <dbReference type="ARBA" id="ARBA00022833"/>
    </source>
</evidence>
<evidence type="ECO:0000256" key="1">
    <source>
        <dbReference type="ARBA" id="ARBA00022723"/>
    </source>
</evidence>
<dbReference type="InterPro" id="IPR000571">
    <property type="entry name" value="Znf_CCCH"/>
</dbReference>
<reference evidence="6" key="1">
    <citation type="submission" date="2021-01" db="EMBL/GenBank/DDBJ databases">
        <authorList>
            <person name="Corre E."/>
            <person name="Pelletier E."/>
            <person name="Niang G."/>
            <person name="Scheremetjew M."/>
            <person name="Finn R."/>
            <person name="Kale V."/>
            <person name="Holt S."/>
            <person name="Cochrane G."/>
            <person name="Meng A."/>
            <person name="Brown T."/>
            <person name="Cohen L."/>
        </authorList>
    </citation>
    <scope>NUCLEOTIDE SEQUENCE</scope>
</reference>
<organism evidence="6">
    <name type="scientific">Noctiluca scintillans</name>
    <name type="common">Sea sparkle</name>
    <name type="synonym">Red tide dinoflagellate</name>
    <dbReference type="NCBI Taxonomy" id="2966"/>
    <lineage>
        <taxon>Eukaryota</taxon>
        <taxon>Sar</taxon>
        <taxon>Alveolata</taxon>
        <taxon>Dinophyceae</taxon>
        <taxon>Noctilucales</taxon>
        <taxon>Noctilucaceae</taxon>
        <taxon>Noctiluca</taxon>
    </lineage>
</organism>
<feature type="zinc finger region" description="C3H1-type" evidence="4">
    <location>
        <begin position="43"/>
        <end position="70"/>
    </location>
</feature>
<name>A0A7S1AGE5_NOCSC</name>
<dbReference type="PROSITE" id="PS50103">
    <property type="entry name" value="ZF_C3H1"/>
    <property type="match status" value="1"/>
</dbReference>
<protein>
    <recommendedName>
        <fullName evidence="5">C3H1-type domain-containing protein</fullName>
    </recommendedName>
</protein>
<dbReference type="CDD" id="cd01310">
    <property type="entry name" value="TatD_DNAse"/>
    <property type="match status" value="1"/>
</dbReference>
<proteinExistence type="predicted"/>
<gene>
    <name evidence="6" type="ORF">NSCI0253_LOCUS27039</name>
</gene>
<dbReference type="EMBL" id="HBFQ01038156">
    <property type="protein sequence ID" value="CAD8852689.1"/>
    <property type="molecule type" value="Transcribed_RNA"/>
</dbReference>
<feature type="domain" description="C3H1-type" evidence="5">
    <location>
        <begin position="43"/>
        <end position="70"/>
    </location>
</feature>
<keyword evidence="2 4" id="KW-0863">Zinc-finger</keyword>
<dbReference type="GO" id="GO:0008270">
    <property type="term" value="F:zinc ion binding"/>
    <property type="evidence" value="ECO:0007669"/>
    <property type="project" value="UniProtKB-KW"/>
</dbReference>
<keyword evidence="3 4" id="KW-0862">Zinc</keyword>
<dbReference type="Gene3D" id="3.20.20.140">
    <property type="entry name" value="Metal-dependent hydrolases"/>
    <property type="match status" value="1"/>
</dbReference>
<dbReference type="PANTHER" id="PTHR46363">
    <property type="entry name" value="DEOXYRIBONUCLEASE TATDN2-RELATED"/>
    <property type="match status" value="1"/>
</dbReference>
<evidence type="ECO:0000313" key="6">
    <source>
        <dbReference type="EMBL" id="CAD8852689.1"/>
    </source>
</evidence>
<accession>A0A7S1AGE5</accession>
<sequence>MDDADDSAFLPNCEDSADLRYCDAHCHLDSILLNQKHGYMEWMVKKRICFNWAEGNCWYGSCCGFAHGWDDLIPRVPLQPADVEAFARRHVPAQDAACSASLRGDEHTRLPPLAPSAWRRHPRLRAVITNCCDVESIPDTKMLVTEGNKLFCGTVFCTFGCHPASYRDYNDAYEDRLLEALKACGTRAVAWGECGLDFAKHDASDSSRKAHMMQVFSRQARLAVSLGLPLVVHSREADQETLEVLNESVPFSYPVHIHAFQGSPMFLSEVLRVRPNTIFGVSPHICLTWPGGAVEIARRCPLERLVLETDAPFLAGEPREVPKIAETLAKLKGVSVHQVLDVTSETCERFYRLHLAEPADTRGNAKTCSVQWRGSKRWHCVVDWEREARICALSREACKSNTRN</sequence>
<dbReference type="InterPro" id="IPR001130">
    <property type="entry name" value="TatD-like"/>
</dbReference>
<dbReference type="Gene3D" id="4.10.1000.10">
    <property type="entry name" value="Zinc finger, CCCH-type"/>
    <property type="match status" value="1"/>
</dbReference>
<dbReference type="SUPFAM" id="SSF51556">
    <property type="entry name" value="Metallo-dependent hydrolases"/>
    <property type="match status" value="1"/>
</dbReference>
<dbReference type="InterPro" id="IPR032466">
    <property type="entry name" value="Metal_Hydrolase"/>
</dbReference>
<evidence type="ECO:0000256" key="4">
    <source>
        <dbReference type="PROSITE-ProRule" id="PRU00723"/>
    </source>
</evidence>
<evidence type="ECO:0000259" key="5">
    <source>
        <dbReference type="PROSITE" id="PS50103"/>
    </source>
</evidence>
<evidence type="ECO:0000256" key="2">
    <source>
        <dbReference type="ARBA" id="ARBA00022771"/>
    </source>
</evidence>
<dbReference type="AlphaFoldDB" id="A0A7S1AGE5"/>
<dbReference type="PANTHER" id="PTHR46363:SF1">
    <property type="entry name" value="DEOXYRIBONUCLEASE TATDN2-RELATED"/>
    <property type="match status" value="1"/>
</dbReference>
<dbReference type="SUPFAM" id="SSF90229">
    <property type="entry name" value="CCCH zinc finger"/>
    <property type="match status" value="1"/>
</dbReference>
<dbReference type="InterPro" id="IPR036855">
    <property type="entry name" value="Znf_CCCH_sf"/>
</dbReference>
<keyword evidence="1 4" id="KW-0479">Metal-binding</keyword>